<dbReference type="EMBL" id="UINC01005430">
    <property type="protein sequence ID" value="SVA21284.1"/>
    <property type="molecule type" value="Genomic_DNA"/>
</dbReference>
<dbReference type="GO" id="GO:0006012">
    <property type="term" value="P:galactose metabolic process"/>
    <property type="evidence" value="ECO:0007669"/>
    <property type="project" value="UniProtKB-KW"/>
</dbReference>
<evidence type="ECO:0000256" key="1">
    <source>
        <dbReference type="ARBA" id="ARBA00000083"/>
    </source>
</evidence>
<dbReference type="GO" id="GO:0003978">
    <property type="term" value="F:UDP-glucose 4-epimerase activity"/>
    <property type="evidence" value="ECO:0007669"/>
    <property type="project" value="UniProtKB-EC"/>
</dbReference>
<evidence type="ECO:0000256" key="2">
    <source>
        <dbReference type="ARBA" id="ARBA00001911"/>
    </source>
</evidence>
<gene>
    <name evidence="9" type="ORF">METZ01_LOCUS74138</name>
</gene>
<dbReference type="SUPFAM" id="SSF51735">
    <property type="entry name" value="NAD(P)-binding Rossmann-fold domains"/>
    <property type="match status" value="1"/>
</dbReference>
<comment type="pathway">
    <text evidence="3">Carbohydrate metabolism.</text>
</comment>
<keyword evidence="6" id="KW-0119">Carbohydrate metabolism</keyword>
<evidence type="ECO:0000256" key="5">
    <source>
        <dbReference type="ARBA" id="ARBA00023027"/>
    </source>
</evidence>
<feature type="non-terminal residue" evidence="9">
    <location>
        <position position="1"/>
    </location>
</feature>
<evidence type="ECO:0000256" key="6">
    <source>
        <dbReference type="ARBA" id="ARBA00023144"/>
    </source>
</evidence>
<name>A0A381TZN9_9ZZZZ</name>
<sequence length="320" mass="33929">LHDAGRHVVVLDDLSNSSPAAVDALRSLTRPDLPFVEADAADVDAVGRTLADHRVDEVVHFAAFKSVSGSIANPEGYHRNNVGCTSGVVAAMRAHGVSRLVFSSSCTVYGEPDDVPVIEASPIGATNPYGATKVACEELLATEADAGGLDILLLRYFNPVGAHPSGDLGEDPRGVPDNLVPYLMQVAVGRQERLAVFGGDYDTPDGSAIRDYLHVMDLAEGHVAALDALADEDGPKGCTAVNLGTGTGYSVLDVVVAASRVVGRPVPHEVVGRRAGDIERIWADPSLAVDLLGWRASRSLDEMLADHWRWQQRHPDGYDA</sequence>
<protein>
    <recommendedName>
        <fullName evidence="4">UDP-glucose 4-epimerase</fullName>
        <ecNumber evidence="4">5.1.3.2</ecNumber>
    </recommendedName>
</protein>
<dbReference type="InterPro" id="IPR036291">
    <property type="entry name" value="NAD(P)-bd_dom_sf"/>
</dbReference>
<dbReference type="AlphaFoldDB" id="A0A381TZN9"/>
<dbReference type="InterPro" id="IPR001509">
    <property type="entry name" value="Epimerase_deHydtase"/>
</dbReference>
<comment type="cofactor">
    <cofactor evidence="2">
        <name>NAD(+)</name>
        <dbReference type="ChEBI" id="CHEBI:57540"/>
    </cofactor>
</comment>
<comment type="catalytic activity">
    <reaction evidence="1">
        <text>UDP-alpha-D-glucose = UDP-alpha-D-galactose</text>
        <dbReference type="Rhea" id="RHEA:22168"/>
        <dbReference type="ChEBI" id="CHEBI:58885"/>
        <dbReference type="ChEBI" id="CHEBI:66914"/>
        <dbReference type="EC" id="5.1.3.2"/>
    </reaction>
</comment>
<dbReference type="Pfam" id="PF01370">
    <property type="entry name" value="Epimerase"/>
    <property type="match status" value="1"/>
</dbReference>
<reference evidence="9" key="1">
    <citation type="submission" date="2018-05" db="EMBL/GenBank/DDBJ databases">
        <authorList>
            <person name="Lanie J.A."/>
            <person name="Ng W.-L."/>
            <person name="Kazmierczak K.M."/>
            <person name="Andrzejewski T.M."/>
            <person name="Davidsen T.M."/>
            <person name="Wayne K.J."/>
            <person name="Tettelin H."/>
            <person name="Glass J.I."/>
            <person name="Rusch D."/>
            <person name="Podicherti R."/>
            <person name="Tsui H.-C.T."/>
            <person name="Winkler M.E."/>
        </authorList>
    </citation>
    <scope>NUCLEOTIDE SEQUENCE</scope>
</reference>
<evidence type="ECO:0000256" key="4">
    <source>
        <dbReference type="ARBA" id="ARBA00013189"/>
    </source>
</evidence>
<evidence type="ECO:0000259" key="8">
    <source>
        <dbReference type="Pfam" id="PF01370"/>
    </source>
</evidence>
<dbReference type="EC" id="5.1.3.2" evidence="4"/>
<dbReference type="PANTHER" id="PTHR43725:SF47">
    <property type="entry name" value="UDP-GLUCOSE 4-EPIMERASE"/>
    <property type="match status" value="1"/>
</dbReference>
<keyword evidence="5" id="KW-0520">NAD</keyword>
<dbReference type="Gene3D" id="3.90.25.10">
    <property type="entry name" value="UDP-galactose 4-epimerase, domain 1"/>
    <property type="match status" value="1"/>
</dbReference>
<dbReference type="PANTHER" id="PTHR43725">
    <property type="entry name" value="UDP-GLUCOSE 4-EPIMERASE"/>
    <property type="match status" value="1"/>
</dbReference>
<dbReference type="GO" id="GO:0005829">
    <property type="term" value="C:cytosol"/>
    <property type="evidence" value="ECO:0007669"/>
    <property type="project" value="TreeGrafter"/>
</dbReference>
<dbReference type="CDD" id="cd05247">
    <property type="entry name" value="UDP_G4E_1_SDR_e"/>
    <property type="match status" value="1"/>
</dbReference>
<dbReference type="Gene3D" id="3.40.50.720">
    <property type="entry name" value="NAD(P)-binding Rossmann-like Domain"/>
    <property type="match status" value="1"/>
</dbReference>
<evidence type="ECO:0000313" key="9">
    <source>
        <dbReference type="EMBL" id="SVA21284.1"/>
    </source>
</evidence>
<feature type="domain" description="NAD-dependent epimerase/dehydratase" evidence="8">
    <location>
        <begin position="1"/>
        <end position="236"/>
    </location>
</feature>
<evidence type="ECO:0000256" key="7">
    <source>
        <dbReference type="ARBA" id="ARBA00023235"/>
    </source>
</evidence>
<proteinExistence type="predicted"/>
<keyword evidence="6" id="KW-0299">Galactose metabolism</keyword>
<dbReference type="InterPro" id="IPR005886">
    <property type="entry name" value="UDP_G4E"/>
</dbReference>
<keyword evidence="7" id="KW-0413">Isomerase</keyword>
<evidence type="ECO:0000256" key="3">
    <source>
        <dbReference type="ARBA" id="ARBA00005007"/>
    </source>
</evidence>
<dbReference type="NCBIfam" id="TIGR01179">
    <property type="entry name" value="galE"/>
    <property type="match status" value="1"/>
</dbReference>
<organism evidence="9">
    <name type="scientific">marine metagenome</name>
    <dbReference type="NCBI Taxonomy" id="408172"/>
    <lineage>
        <taxon>unclassified sequences</taxon>
        <taxon>metagenomes</taxon>
        <taxon>ecological metagenomes</taxon>
    </lineage>
</organism>
<accession>A0A381TZN9</accession>